<feature type="region of interest" description="Disordered" evidence="1">
    <location>
        <begin position="94"/>
        <end position="126"/>
    </location>
</feature>
<keyword evidence="2" id="KW-0812">Transmembrane</keyword>
<dbReference type="GO" id="GO:0003677">
    <property type="term" value="F:DNA binding"/>
    <property type="evidence" value="ECO:0007669"/>
    <property type="project" value="InterPro"/>
</dbReference>
<dbReference type="Pfam" id="PF10901">
    <property type="entry name" value="DUF2690"/>
    <property type="match status" value="1"/>
</dbReference>
<dbReference type="KEGG" id="svl:Strvi_4699"/>
<dbReference type="Pfam" id="PF13560">
    <property type="entry name" value="HTH_31"/>
    <property type="match status" value="1"/>
</dbReference>
<gene>
    <name evidence="3" type="ORF">Strvi_4699</name>
</gene>
<dbReference type="eggNOG" id="ENOG5033XVA">
    <property type="taxonomic scope" value="Bacteria"/>
</dbReference>
<dbReference type="InterPro" id="IPR021224">
    <property type="entry name" value="DUF2690"/>
</dbReference>
<evidence type="ECO:0008006" key="5">
    <source>
        <dbReference type="Google" id="ProtNLM"/>
    </source>
</evidence>
<organism evidence="3 4">
    <name type="scientific">Streptomyces violaceusniger (strain Tu 4113)</name>
    <dbReference type="NCBI Taxonomy" id="653045"/>
    <lineage>
        <taxon>Bacteria</taxon>
        <taxon>Bacillati</taxon>
        <taxon>Actinomycetota</taxon>
        <taxon>Actinomycetes</taxon>
        <taxon>Kitasatosporales</taxon>
        <taxon>Streptomycetaceae</taxon>
        <taxon>Streptomyces</taxon>
        <taxon>Streptomyces violaceusniger group</taxon>
    </lineage>
</organism>
<feature type="transmembrane region" description="Helical" evidence="2">
    <location>
        <begin position="135"/>
        <end position="154"/>
    </location>
</feature>
<dbReference type="RefSeq" id="WP_014057765.1">
    <property type="nucleotide sequence ID" value="NC_015957.1"/>
</dbReference>
<evidence type="ECO:0000256" key="1">
    <source>
        <dbReference type="SAM" id="MobiDB-lite"/>
    </source>
</evidence>
<evidence type="ECO:0000256" key="2">
    <source>
        <dbReference type="SAM" id="Phobius"/>
    </source>
</evidence>
<protein>
    <recommendedName>
        <fullName evidence="5">HTH cro/C1-type domain-containing protein</fullName>
    </recommendedName>
</protein>
<dbReference type="Gene3D" id="1.10.260.40">
    <property type="entry name" value="lambda repressor-like DNA-binding domains"/>
    <property type="match status" value="1"/>
</dbReference>
<dbReference type="HOGENOM" id="CLU_027956_2_0_11"/>
<dbReference type="InterPro" id="IPR001387">
    <property type="entry name" value="Cro/C1-type_HTH"/>
</dbReference>
<keyword evidence="2" id="KW-1133">Transmembrane helix</keyword>
<evidence type="ECO:0000313" key="3">
    <source>
        <dbReference type="EMBL" id="AEM84277.1"/>
    </source>
</evidence>
<dbReference type="InterPro" id="IPR010982">
    <property type="entry name" value="Lambda_DNA-bd_dom_sf"/>
</dbReference>
<sequence length="291" mass="31035">MKDVEAGTAALACARLAQELRRLRVRTGLSMAALAKETAYSKSSWERYLNGRQLAPRQAVESLCAMAGEPPERMVALWELADLEWSGRARKAVRPAAERAVARPDSDQRDEGGPPADRAGQSPEGGVRTRLRVRALAIAAVCAVGLATAVWAAVLSGTGAGERAGRASPPAAVAPGCRAQMCTGKSPELMGCGRPGRVRTLGPQRTTSTGARLEIRYSAECSAAWARMWRSHAGDTLEVSVPGGRPQRVGAADTYDEENFLFTPMVGGRDLTGLRVCFEPAASGREECFRR</sequence>
<keyword evidence="4" id="KW-1185">Reference proteome</keyword>
<proteinExistence type="predicted"/>
<reference evidence="3" key="1">
    <citation type="submission" date="2011-08" db="EMBL/GenBank/DDBJ databases">
        <title>Complete sequence of chromosome of Streptomyces violaceusniger Tu 4113.</title>
        <authorList>
            <consortium name="US DOE Joint Genome Institute"/>
            <person name="Lucas S."/>
            <person name="Han J."/>
            <person name="Lapidus A."/>
            <person name="Cheng J.-F."/>
            <person name="Goodwin L."/>
            <person name="Pitluck S."/>
            <person name="Peters L."/>
            <person name="Ivanova N."/>
            <person name="Daligault H."/>
            <person name="Detter J.C."/>
            <person name="Han C."/>
            <person name="Tapia R."/>
            <person name="Land M."/>
            <person name="Hauser L."/>
            <person name="Kyrpides N."/>
            <person name="Ivanova N."/>
            <person name="Pagani I."/>
            <person name="Hagen A."/>
            <person name="Katz L."/>
            <person name="Fiedler H.-P."/>
            <person name="Keasling J."/>
            <person name="Fortman J."/>
            <person name="Woyke T."/>
        </authorList>
    </citation>
    <scope>NUCLEOTIDE SEQUENCE [LARGE SCALE GENOMIC DNA]</scope>
    <source>
        <strain evidence="3">Tu 4113</strain>
    </source>
</reference>
<dbReference type="SUPFAM" id="SSF47413">
    <property type="entry name" value="lambda repressor-like DNA-binding domains"/>
    <property type="match status" value="1"/>
</dbReference>
<evidence type="ECO:0000313" key="4">
    <source>
        <dbReference type="Proteomes" id="UP000008703"/>
    </source>
</evidence>
<keyword evidence="2" id="KW-0472">Membrane</keyword>
<dbReference type="EMBL" id="CP002994">
    <property type="protein sequence ID" value="AEM84277.1"/>
    <property type="molecule type" value="Genomic_DNA"/>
</dbReference>
<dbReference type="AlphaFoldDB" id="G2PFD4"/>
<accession>G2PFD4</accession>
<dbReference type="Proteomes" id="UP000008703">
    <property type="component" value="Chromosome"/>
</dbReference>
<name>G2PFD4_STRV4</name>
<feature type="compositionally biased region" description="Basic and acidic residues" evidence="1">
    <location>
        <begin position="96"/>
        <end position="112"/>
    </location>
</feature>
<dbReference type="CDD" id="cd00093">
    <property type="entry name" value="HTH_XRE"/>
    <property type="match status" value="1"/>
</dbReference>